<dbReference type="InterPro" id="IPR006315">
    <property type="entry name" value="OM_autotransptr_brl_dom"/>
</dbReference>
<organism evidence="3 4">
    <name type="scientific">Escherichia coli</name>
    <dbReference type="NCBI Taxonomy" id="562"/>
    <lineage>
        <taxon>Bacteria</taxon>
        <taxon>Pseudomonadati</taxon>
        <taxon>Pseudomonadota</taxon>
        <taxon>Gammaproteobacteria</taxon>
        <taxon>Enterobacterales</taxon>
        <taxon>Enterobacteriaceae</taxon>
        <taxon>Escherichia</taxon>
    </lineage>
</organism>
<dbReference type="EMBL" id="UGFG01000001">
    <property type="protein sequence ID" value="STM39392.1"/>
    <property type="molecule type" value="Genomic_DNA"/>
</dbReference>
<evidence type="ECO:0000313" key="4">
    <source>
        <dbReference type="Proteomes" id="UP000254429"/>
    </source>
</evidence>
<dbReference type="Gene3D" id="2.40.128.130">
    <property type="entry name" value="Autotransporter beta-domain"/>
    <property type="match status" value="1"/>
</dbReference>
<name>A0A377DUX5_ECOLX</name>
<dbReference type="SUPFAM" id="SSF103515">
    <property type="entry name" value="Autotransporter"/>
    <property type="match status" value="1"/>
</dbReference>
<dbReference type="GO" id="GO:0019867">
    <property type="term" value="C:outer membrane"/>
    <property type="evidence" value="ECO:0007669"/>
    <property type="project" value="InterPro"/>
</dbReference>
<feature type="compositionally biased region" description="Pro residues" evidence="1">
    <location>
        <begin position="24"/>
        <end position="48"/>
    </location>
</feature>
<sequence>MCVKMALTGSFTLPDSSGTDSNPEPTPAPAQPPIVNPDPTPEPAPTPKPTTTADAGGNYLNVGYLLNYVENRTLMQRMGDLRIRVKTVISGCAVMGEAWTSFASGKLSGFDMGYSGIQFGGDKRLSDVMPLYVGLYIGSTHASPDYSGGDGTARSDYMGMYAQLHGTKRFLQRFSL</sequence>
<dbReference type="NCBIfam" id="TIGR01414">
    <property type="entry name" value="autotrans_barl"/>
    <property type="match status" value="1"/>
</dbReference>
<evidence type="ECO:0000259" key="2">
    <source>
        <dbReference type="Pfam" id="PF03797"/>
    </source>
</evidence>
<gene>
    <name evidence="3" type="ORF">NCTC8500_03207</name>
</gene>
<feature type="compositionally biased region" description="Polar residues" evidence="1">
    <location>
        <begin position="9"/>
        <end position="22"/>
    </location>
</feature>
<dbReference type="Proteomes" id="UP000254429">
    <property type="component" value="Unassembled WGS sequence"/>
</dbReference>
<dbReference type="InterPro" id="IPR005546">
    <property type="entry name" value="Autotransporte_beta"/>
</dbReference>
<accession>A0A377DUX5</accession>
<reference evidence="3 4" key="1">
    <citation type="submission" date="2018-06" db="EMBL/GenBank/DDBJ databases">
        <authorList>
            <consortium name="Pathogen Informatics"/>
            <person name="Doyle S."/>
        </authorList>
    </citation>
    <scope>NUCLEOTIDE SEQUENCE [LARGE SCALE GENOMIC DNA]</scope>
    <source>
        <strain evidence="3 4">NCTC8500</strain>
    </source>
</reference>
<proteinExistence type="predicted"/>
<evidence type="ECO:0000313" key="3">
    <source>
        <dbReference type="EMBL" id="STM39392.1"/>
    </source>
</evidence>
<evidence type="ECO:0000256" key="1">
    <source>
        <dbReference type="SAM" id="MobiDB-lite"/>
    </source>
</evidence>
<feature type="domain" description="Autotransporter" evidence="2">
    <location>
        <begin position="102"/>
        <end position="168"/>
    </location>
</feature>
<dbReference type="AlphaFoldDB" id="A0A377DUX5"/>
<dbReference type="Pfam" id="PF03797">
    <property type="entry name" value="Autotransporter"/>
    <property type="match status" value="1"/>
</dbReference>
<protein>
    <submittedName>
        <fullName evidence="3">Outer membrane autotransporter</fullName>
    </submittedName>
</protein>
<feature type="region of interest" description="Disordered" evidence="1">
    <location>
        <begin position="1"/>
        <end position="55"/>
    </location>
</feature>
<dbReference type="InterPro" id="IPR036709">
    <property type="entry name" value="Autotransporte_beta_dom_sf"/>
</dbReference>